<dbReference type="Gene3D" id="3.30.420.40">
    <property type="match status" value="2"/>
</dbReference>
<keyword evidence="8" id="KW-0812">Transmembrane</keyword>
<dbReference type="InterPro" id="IPR036259">
    <property type="entry name" value="MFS_trans_sf"/>
</dbReference>
<evidence type="ECO:0000259" key="9">
    <source>
        <dbReference type="PROSITE" id="PS50850"/>
    </source>
</evidence>
<keyword evidence="8" id="KW-1133">Transmembrane helix</keyword>
<comment type="catalytic activity">
    <reaction evidence="6">
        <text>ATP + H2O = ADP + phosphate + H(+)</text>
        <dbReference type="Rhea" id="RHEA:13065"/>
        <dbReference type="ChEBI" id="CHEBI:15377"/>
        <dbReference type="ChEBI" id="CHEBI:15378"/>
        <dbReference type="ChEBI" id="CHEBI:30616"/>
        <dbReference type="ChEBI" id="CHEBI:43474"/>
        <dbReference type="ChEBI" id="CHEBI:456216"/>
    </reaction>
</comment>
<keyword evidence="8" id="KW-0472">Membrane</keyword>
<dbReference type="InterPro" id="IPR004000">
    <property type="entry name" value="Actin"/>
</dbReference>
<reference evidence="10 11" key="1">
    <citation type="submission" date="2020-04" db="EMBL/GenBank/DDBJ databases">
        <title>Perkinsus chesapeaki whole genome sequence.</title>
        <authorList>
            <person name="Bogema D.R."/>
        </authorList>
    </citation>
    <scope>NUCLEOTIDE SEQUENCE [LARGE SCALE GENOMIC DNA]</scope>
    <source>
        <strain evidence="10">ATCC PRA-425</strain>
    </source>
</reference>
<protein>
    <recommendedName>
        <fullName evidence="9">Major facilitator superfamily (MFS) profile domain-containing protein</fullName>
    </recommendedName>
</protein>
<dbReference type="GO" id="GO:0016787">
    <property type="term" value="F:hydrolase activity"/>
    <property type="evidence" value="ECO:0007669"/>
    <property type="project" value="UniProtKB-KW"/>
</dbReference>
<proteinExistence type="inferred from homology"/>
<keyword evidence="4" id="KW-0378">Hydrolase</keyword>
<feature type="transmembrane region" description="Helical" evidence="8">
    <location>
        <begin position="745"/>
        <end position="763"/>
    </location>
</feature>
<dbReference type="GO" id="GO:0016020">
    <property type="term" value="C:membrane"/>
    <property type="evidence" value="ECO:0007669"/>
    <property type="project" value="UniProtKB-SubCell"/>
</dbReference>
<feature type="transmembrane region" description="Helical" evidence="8">
    <location>
        <begin position="839"/>
        <end position="857"/>
    </location>
</feature>
<feature type="transmembrane region" description="Helical" evidence="8">
    <location>
        <begin position="713"/>
        <end position="733"/>
    </location>
</feature>
<dbReference type="Pfam" id="PF00022">
    <property type="entry name" value="Actin"/>
    <property type="match status" value="1"/>
</dbReference>
<comment type="subcellular location">
    <subcellularLocation>
        <location evidence="1">Membrane</location>
        <topology evidence="1">Multi-pass membrane protein</topology>
    </subcellularLocation>
</comment>
<keyword evidence="11" id="KW-1185">Reference proteome</keyword>
<comment type="similarity">
    <text evidence="2 7">Belongs to the actin family.</text>
</comment>
<feature type="transmembrane region" description="Helical" evidence="8">
    <location>
        <begin position="447"/>
        <end position="469"/>
    </location>
</feature>
<organism evidence="10 11">
    <name type="scientific">Perkinsus chesapeaki</name>
    <name type="common">Clam parasite</name>
    <name type="synonym">Perkinsus andrewsi</name>
    <dbReference type="NCBI Taxonomy" id="330153"/>
    <lineage>
        <taxon>Eukaryota</taxon>
        <taxon>Sar</taxon>
        <taxon>Alveolata</taxon>
        <taxon>Perkinsozoa</taxon>
        <taxon>Perkinsea</taxon>
        <taxon>Perkinsida</taxon>
        <taxon>Perkinsidae</taxon>
        <taxon>Perkinsus</taxon>
    </lineage>
</organism>
<evidence type="ECO:0000256" key="7">
    <source>
        <dbReference type="RuleBase" id="RU000487"/>
    </source>
</evidence>
<feature type="transmembrane region" description="Helical" evidence="8">
    <location>
        <begin position="526"/>
        <end position="547"/>
    </location>
</feature>
<feature type="transmembrane region" description="Helical" evidence="8">
    <location>
        <begin position="554"/>
        <end position="574"/>
    </location>
</feature>
<dbReference type="GO" id="GO:0022857">
    <property type="term" value="F:transmembrane transporter activity"/>
    <property type="evidence" value="ECO:0007669"/>
    <property type="project" value="InterPro"/>
</dbReference>
<comment type="caution">
    <text evidence="10">The sequence shown here is derived from an EMBL/GenBank/DDBJ whole genome shotgun (WGS) entry which is preliminary data.</text>
</comment>
<evidence type="ECO:0000256" key="1">
    <source>
        <dbReference type="ARBA" id="ARBA00004141"/>
    </source>
</evidence>
<dbReference type="Gene3D" id="1.20.1250.20">
    <property type="entry name" value="MFS general substrate transporter like domains"/>
    <property type="match status" value="1"/>
</dbReference>
<evidence type="ECO:0000313" key="11">
    <source>
        <dbReference type="Proteomes" id="UP000591131"/>
    </source>
</evidence>
<evidence type="ECO:0000256" key="8">
    <source>
        <dbReference type="SAM" id="Phobius"/>
    </source>
</evidence>
<keyword evidence="5" id="KW-0067">ATP-binding</keyword>
<feature type="transmembrane region" description="Helical" evidence="8">
    <location>
        <begin position="493"/>
        <end position="514"/>
    </location>
</feature>
<dbReference type="OrthoDB" id="6220758at2759"/>
<evidence type="ECO:0000256" key="6">
    <source>
        <dbReference type="ARBA" id="ARBA00049360"/>
    </source>
</evidence>
<evidence type="ECO:0000256" key="2">
    <source>
        <dbReference type="ARBA" id="ARBA00006752"/>
    </source>
</evidence>
<feature type="domain" description="Major facilitator superfamily (MFS) profile" evidence="9">
    <location>
        <begin position="676"/>
        <end position="894"/>
    </location>
</feature>
<dbReference type="SMART" id="SM00268">
    <property type="entry name" value="ACTIN"/>
    <property type="match status" value="1"/>
</dbReference>
<feature type="transmembrane region" description="Helical" evidence="8">
    <location>
        <begin position="594"/>
        <end position="614"/>
    </location>
</feature>
<dbReference type="GO" id="GO:0005524">
    <property type="term" value="F:ATP binding"/>
    <property type="evidence" value="ECO:0007669"/>
    <property type="project" value="UniProtKB-KW"/>
</dbReference>
<dbReference type="Gene3D" id="3.90.640.10">
    <property type="entry name" value="Actin, Chain A, domain 4"/>
    <property type="match status" value="1"/>
</dbReference>
<feature type="transmembrane region" description="Helical" evidence="8">
    <location>
        <begin position="803"/>
        <end position="827"/>
    </location>
</feature>
<dbReference type="SUPFAM" id="SSF53067">
    <property type="entry name" value="Actin-like ATPase domain"/>
    <property type="match status" value="2"/>
</dbReference>
<dbReference type="PANTHER" id="PTHR11937">
    <property type="entry name" value="ACTIN"/>
    <property type="match status" value="1"/>
</dbReference>
<sequence length="894" mass="97575">MYNGSTSACPVVIDCGSSKTRAGLAVTGRHIRPSVEIPSVVGQRRTNAPPRNCWSELDGFIDSTHAPCFGADAVASVLKGEPLRLAYPVNEGVYTDTDAVGSLLEYVYRECLKIDPRDQPLLLTEPVYNPASIREKATEMLFEELGVPSLNISVKEVAALVGTGWQDGIVVDAGEAMTSVVPISHGCVVTSGIRKLYLGGADLDVQFAERLARRADLRLTTTRDRLKLRRLKESVCYCRSGWHDTDDDFDENRYEAESESPRITLPDGTAIDMADDKWKVPESLFHPHLLGIEGSGIGEMVVESIEDCPIDDKLKLYKKIILAGGTSQFRGFAERLRSEVEHSVKFSRTVSAAGRSHNRNPQVHVEKAHRHPDWAAWIGGSAFASLKDSFEDRWLSKEEYEECGPDAINSKVQISFMPTQLCIVAKSNSSVGVTMPSAHLPPPPPSPWLICPSVLPVFWGMALVSPVLIEIKEEYFRRIGWCQSSSDCNDVQLLWSVVTVSVSALISCFTGPLVGAYSDSLARRRMYFVVNSILAAVPPLWLSLSALKTGVSHMIGYFVLEVLVSLAGVGPEYARFPLLNAYVVDCCPQPQRRMRIYGALMALSLSGLLVFPMLGAEIHSFTIVHLWALLCVGSAIYTVAVLPESHPGARDPTFGSRSRPRPFDWLHLPPRATIVLRTCLEVRLTIAVADSGISQSINSYLQSALGFTALQRALFAACIGISGLLCSTLLLRFLQNECEWKPQRILLLALVCYVSHYLVYAVANSVDVALFGATLAGPAMLGSSAIAALIADYTPSGMAGTAMAANNSVGGIGSAIGPMVFGIFLVWTREHKEGESTPFIVASLIATLAGVLVYFRLPKAIQIYSESTPGMEEMMARERMLNDEYLSEEDEDNG</sequence>
<dbReference type="InterPro" id="IPR043129">
    <property type="entry name" value="ATPase_NBD"/>
</dbReference>
<accession>A0A7J6N1E4</accession>
<dbReference type="AlphaFoldDB" id="A0A7J6N1E4"/>
<dbReference type="PROSITE" id="PS50850">
    <property type="entry name" value="MFS"/>
    <property type="match status" value="1"/>
</dbReference>
<evidence type="ECO:0000256" key="4">
    <source>
        <dbReference type="ARBA" id="ARBA00022801"/>
    </source>
</evidence>
<evidence type="ECO:0000313" key="10">
    <source>
        <dbReference type="EMBL" id="KAF4677702.1"/>
    </source>
</evidence>
<evidence type="ECO:0000256" key="5">
    <source>
        <dbReference type="ARBA" id="ARBA00022840"/>
    </source>
</evidence>
<dbReference type="SUPFAM" id="SSF103473">
    <property type="entry name" value="MFS general substrate transporter"/>
    <property type="match status" value="1"/>
</dbReference>
<keyword evidence="3" id="KW-0547">Nucleotide-binding</keyword>
<dbReference type="Pfam" id="PF07690">
    <property type="entry name" value="MFS_1"/>
    <property type="match status" value="1"/>
</dbReference>
<dbReference type="FunFam" id="3.30.420.40:FF:000058">
    <property type="entry name" value="Putative actin-related protein 5"/>
    <property type="match status" value="1"/>
</dbReference>
<dbReference type="InterPro" id="IPR020846">
    <property type="entry name" value="MFS_dom"/>
</dbReference>
<feature type="transmembrane region" description="Helical" evidence="8">
    <location>
        <begin position="769"/>
        <end position="791"/>
    </location>
</feature>
<evidence type="ECO:0000256" key="3">
    <source>
        <dbReference type="ARBA" id="ARBA00022741"/>
    </source>
</evidence>
<dbReference type="Proteomes" id="UP000591131">
    <property type="component" value="Unassembled WGS sequence"/>
</dbReference>
<feature type="transmembrane region" description="Helical" evidence="8">
    <location>
        <begin position="621"/>
        <end position="642"/>
    </location>
</feature>
<name>A0A7J6N1E4_PERCH</name>
<gene>
    <name evidence="10" type="ORF">FOL47_010923</name>
</gene>
<dbReference type="EMBL" id="JAAPAO010000009">
    <property type="protein sequence ID" value="KAF4677702.1"/>
    <property type="molecule type" value="Genomic_DNA"/>
</dbReference>
<dbReference type="InterPro" id="IPR011701">
    <property type="entry name" value="MFS"/>
</dbReference>